<evidence type="ECO:0000313" key="19">
    <source>
        <dbReference type="Proteomes" id="UP000001876"/>
    </source>
</evidence>
<dbReference type="InterPro" id="IPR006620">
    <property type="entry name" value="Pro_4_hyd_alph"/>
</dbReference>
<dbReference type="Gene3D" id="1.25.40.320">
    <property type="entry name" value="Peptidase M1, leukotriene A4 hydrolase/aminopeptidase C-terminal domain"/>
    <property type="match status" value="1"/>
</dbReference>
<name>C1MGE7_MICPC</name>
<dbReference type="OrthoDB" id="69177at2759"/>
<keyword evidence="19" id="KW-1185">Reference proteome</keyword>
<evidence type="ECO:0000256" key="14">
    <source>
        <dbReference type="PIRSR" id="PIRSR634015-2"/>
    </source>
</evidence>
<comment type="similarity">
    <text evidence="3">Belongs to the peptidase M1 family.</text>
</comment>
<dbReference type="InterPro" id="IPR016024">
    <property type="entry name" value="ARM-type_fold"/>
</dbReference>
<dbReference type="InterPro" id="IPR001930">
    <property type="entry name" value="Peptidase_M1"/>
</dbReference>
<evidence type="ECO:0000256" key="7">
    <source>
        <dbReference type="ARBA" id="ARBA00022801"/>
    </source>
</evidence>
<evidence type="ECO:0000256" key="5">
    <source>
        <dbReference type="ARBA" id="ARBA00022670"/>
    </source>
</evidence>
<keyword evidence="6 15" id="KW-0479">Metal-binding</keyword>
<feature type="domain" description="Fe2OG dioxygenase" evidence="17">
    <location>
        <begin position="147"/>
        <end position="323"/>
    </location>
</feature>
<dbReference type="Pfam" id="PF17900">
    <property type="entry name" value="Peptidase_M1_N"/>
    <property type="match status" value="1"/>
</dbReference>
<feature type="binding site" evidence="14">
    <location>
        <begin position="909"/>
        <end position="911"/>
    </location>
    <ligand>
        <name>a peptide</name>
        <dbReference type="ChEBI" id="CHEBI:60466"/>
    </ligand>
</feature>
<dbReference type="SUPFAM" id="SSF48371">
    <property type="entry name" value="ARM repeat"/>
    <property type="match status" value="1"/>
</dbReference>
<dbReference type="GO" id="GO:0008237">
    <property type="term" value="F:metallopeptidase activity"/>
    <property type="evidence" value="ECO:0007669"/>
    <property type="project" value="UniProtKB-KW"/>
</dbReference>
<keyword evidence="4" id="KW-0963">Cytoplasm</keyword>
<feature type="region of interest" description="Disordered" evidence="16">
    <location>
        <begin position="1"/>
        <end position="50"/>
    </location>
</feature>
<evidence type="ECO:0000256" key="13">
    <source>
        <dbReference type="PIRSR" id="PIRSR634015-1"/>
    </source>
</evidence>
<dbReference type="GO" id="GO:0005829">
    <property type="term" value="C:cytosol"/>
    <property type="evidence" value="ECO:0007669"/>
    <property type="project" value="TreeGrafter"/>
</dbReference>
<dbReference type="InterPro" id="IPR034015">
    <property type="entry name" value="M1_LTA4H"/>
</dbReference>
<evidence type="ECO:0000256" key="9">
    <source>
        <dbReference type="ARBA" id="ARBA00022964"/>
    </source>
</evidence>
<keyword evidence="7" id="KW-0378">Hydrolase</keyword>
<dbReference type="InterPro" id="IPR042097">
    <property type="entry name" value="Aminopeptidase_N-like_N_sf"/>
</dbReference>
<dbReference type="GO" id="GO:0008270">
    <property type="term" value="F:zinc ion binding"/>
    <property type="evidence" value="ECO:0007669"/>
    <property type="project" value="InterPro"/>
</dbReference>
<dbReference type="Gene3D" id="1.10.390.10">
    <property type="entry name" value="Neutral Protease Domain 2"/>
    <property type="match status" value="1"/>
</dbReference>
<dbReference type="eggNOG" id="KOG1047">
    <property type="taxonomic scope" value="Eukaryota"/>
</dbReference>
<dbReference type="FunFam" id="3.30.2010.30:FF:000001">
    <property type="entry name" value="Leukotriene A(4) hydrolase"/>
    <property type="match status" value="1"/>
</dbReference>
<feature type="binding site" evidence="15">
    <location>
        <position position="640"/>
    </location>
    <ligand>
        <name>Zn(2+)</name>
        <dbReference type="ChEBI" id="CHEBI:29105"/>
        <note>catalytic</note>
    </ligand>
</feature>
<evidence type="ECO:0000256" key="8">
    <source>
        <dbReference type="ARBA" id="ARBA00022833"/>
    </source>
</evidence>
<comment type="cofactor">
    <cofactor evidence="15">
        <name>Zn(2+)</name>
        <dbReference type="ChEBI" id="CHEBI:29105"/>
    </cofactor>
    <text evidence="15">Binds 1 zinc ion per subunit.</text>
</comment>
<feature type="active site" description="Proton donor" evidence="13">
    <location>
        <position position="706"/>
    </location>
</feature>
<dbReference type="EMBL" id="GG663735">
    <property type="protein sequence ID" value="EEH60011.1"/>
    <property type="molecule type" value="Genomic_DNA"/>
</dbReference>
<feature type="active site" description="Proton acceptor" evidence="13">
    <location>
        <position position="618"/>
    </location>
</feature>
<dbReference type="PRINTS" id="PR00756">
    <property type="entry name" value="ALADIPTASE"/>
</dbReference>
<keyword evidence="10" id="KW-0560">Oxidoreductase</keyword>
<dbReference type="InterPro" id="IPR005123">
    <property type="entry name" value="Oxoglu/Fe-dep_dioxygenase_dom"/>
</dbReference>
<evidence type="ECO:0000256" key="10">
    <source>
        <dbReference type="ARBA" id="ARBA00023002"/>
    </source>
</evidence>
<gene>
    <name evidence="18" type="ORF">MICPUCDRAFT_46084</name>
</gene>
<dbReference type="GO" id="GO:0016705">
    <property type="term" value="F:oxidoreductase activity, acting on paired donors, with incorporation or reduction of molecular oxygen"/>
    <property type="evidence" value="ECO:0007669"/>
    <property type="project" value="InterPro"/>
</dbReference>
<evidence type="ECO:0000256" key="15">
    <source>
        <dbReference type="PIRSR" id="PIRSR634015-3"/>
    </source>
</evidence>
<sequence>MRDVAEELVDVDPGAIRPVEKTQASDAHSKALDGVLPSDDDANDRAASAVSRRRLRPPLDAFVLSDVLDRDECAALVRCADDASYSFWNASASSRAFRDSDTVEVTSAKCANALWRRLRAHVVPTVVVDASHPLHESGVEGEWVAIGVNPHLLFNKYKPNGHFSPHTDGATIVDLNTRSLYSVLVYLNACDDGGGTALFAPPPGTTMGKFLPPTDDDGGGGGGGKYRWPEAWRADEAPCSPGTALIFRQDIPHEGVPVGEGCEKILIRTDVMYERRVKVFDDDAGREAYRLHRSAAVLRAPFLRAHRRASPRAVAMAAAVTNADTAFTDHSSQSNYPTAKVTHTAFDVDVDFDSRTIAGRVVLSVLASNDVDELVLDTRDLAIEKCVVDGADATFALQADAHPVMGSALTIAFPTPLAAGATASVEVSYKTSPSSSAVQWLRPEQTAGGSHPYLFTQCQAIHARSLYPCQDSPAAKMTYEAKVSAPSALTALMSAIPTGSTPAPGGAKTTYAFEQKVPIPPYLLALAVGDLESREIGPRSRVWSEPSMVEAGAFEFNETEDFLAAAEEVAGPYVWGRYDLLLLPPSFPYGGMENPCLTFVTPTLLAGDRSQAHVVAHEIAHSWSGNLVTNSTWEHFWLNEGFTVFVERKIMHKLYGKAIFDFNAIGGLMELKETVARLGPEHPHTVLQPTLEGGVDPDDVFSKVPYEKGFAFLVYLEHMTRLDGHGEKDALDAANGTDAFATFLRSHFEKNKFATTTSEKFRASYAAAFPVASAQVDWDAWLRAPGMPPVDVGAYYDGSSSAASGDLARRWHLCDVLGMGSPSRPADVSAADVEGWSSTQIDHFLLSLLEYRGGTHPLSLPVIASLEELYGLSAYKNSEIKCKWLQLRLGAGDVDAFAPTAEMLRSMGRMKYLRPLYRSLKLCKEGGKAFAEETFQKTRGMYHPIAEKMVAADLGVA</sequence>
<evidence type="ECO:0000256" key="3">
    <source>
        <dbReference type="ARBA" id="ARBA00010136"/>
    </source>
</evidence>
<evidence type="ECO:0000256" key="6">
    <source>
        <dbReference type="ARBA" id="ARBA00022723"/>
    </source>
</evidence>
<dbReference type="SMART" id="SM00702">
    <property type="entry name" value="P4Hc"/>
    <property type="match status" value="1"/>
</dbReference>
<evidence type="ECO:0000259" key="17">
    <source>
        <dbReference type="PROSITE" id="PS51471"/>
    </source>
</evidence>
<dbReference type="PROSITE" id="PS51471">
    <property type="entry name" value="FE2OG_OXY"/>
    <property type="match status" value="1"/>
</dbReference>
<dbReference type="RefSeq" id="XP_003054759.1">
    <property type="nucleotide sequence ID" value="XM_003054713.1"/>
</dbReference>
<feature type="binding site" evidence="14">
    <location>
        <begin position="457"/>
        <end position="459"/>
    </location>
    <ligand>
        <name>a peptide</name>
        <dbReference type="ChEBI" id="CHEBI:60466"/>
    </ligand>
</feature>
<dbReference type="GO" id="GO:0006508">
    <property type="term" value="P:proteolysis"/>
    <property type="evidence" value="ECO:0007669"/>
    <property type="project" value="UniProtKB-KW"/>
</dbReference>
<dbReference type="Gene3D" id="2.60.120.620">
    <property type="entry name" value="q2cbj1_9rhob like domain"/>
    <property type="match status" value="1"/>
</dbReference>
<dbReference type="Gene3D" id="2.60.40.1730">
    <property type="entry name" value="tricorn interacting facor f3 domain"/>
    <property type="match status" value="1"/>
</dbReference>
<dbReference type="SUPFAM" id="SSF55486">
    <property type="entry name" value="Metalloproteases ('zincins'), catalytic domain"/>
    <property type="match status" value="1"/>
</dbReference>
<dbReference type="KEGG" id="mpp:MICPUCDRAFT_46084"/>
<dbReference type="InterPro" id="IPR049980">
    <property type="entry name" value="LTA4H_cat"/>
</dbReference>
<dbReference type="SUPFAM" id="SSF63737">
    <property type="entry name" value="Leukotriene A4 hydrolase N-terminal domain"/>
    <property type="match status" value="1"/>
</dbReference>
<dbReference type="GO" id="GO:0031418">
    <property type="term" value="F:L-ascorbic acid binding"/>
    <property type="evidence" value="ECO:0007669"/>
    <property type="project" value="InterPro"/>
</dbReference>
<dbReference type="GO" id="GO:0051213">
    <property type="term" value="F:dioxygenase activity"/>
    <property type="evidence" value="ECO:0007669"/>
    <property type="project" value="UniProtKB-KW"/>
</dbReference>
<evidence type="ECO:0000256" key="2">
    <source>
        <dbReference type="ARBA" id="ARBA00004496"/>
    </source>
</evidence>
<keyword evidence="5" id="KW-0645">Protease</keyword>
<evidence type="ECO:0000256" key="16">
    <source>
        <dbReference type="SAM" id="MobiDB-lite"/>
    </source>
</evidence>
<dbReference type="InterPro" id="IPR014782">
    <property type="entry name" value="Peptidase_M1_dom"/>
</dbReference>
<comment type="cofactor">
    <cofactor evidence="1">
        <name>L-ascorbate</name>
        <dbReference type="ChEBI" id="CHEBI:38290"/>
    </cofactor>
</comment>
<dbReference type="STRING" id="564608.C1MGE7"/>
<proteinExistence type="inferred from homology"/>
<dbReference type="PANTHER" id="PTHR45726:SF3">
    <property type="entry name" value="LEUKOTRIENE A-4 HYDROLASE"/>
    <property type="match status" value="1"/>
</dbReference>
<dbReference type="InterPro" id="IPR027268">
    <property type="entry name" value="Peptidase_M4/M1_CTD_sf"/>
</dbReference>
<dbReference type="GO" id="GO:0005506">
    <property type="term" value="F:iron ion binding"/>
    <property type="evidence" value="ECO:0007669"/>
    <property type="project" value="InterPro"/>
</dbReference>
<evidence type="ECO:0000256" key="11">
    <source>
        <dbReference type="ARBA" id="ARBA00023004"/>
    </source>
</evidence>
<keyword evidence="11" id="KW-0408">Iron</keyword>
<feature type="binding site" evidence="15">
    <location>
        <position position="621"/>
    </location>
    <ligand>
        <name>Zn(2+)</name>
        <dbReference type="ChEBI" id="CHEBI:29105"/>
        <note>catalytic</note>
    </ligand>
</feature>
<protein>
    <submittedName>
        <fullName evidence="18">Predicted protein</fullName>
    </submittedName>
</protein>
<evidence type="ECO:0000313" key="18">
    <source>
        <dbReference type="EMBL" id="EEH60011.1"/>
    </source>
</evidence>
<dbReference type="CDD" id="cd09599">
    <property type="entry name" value="M1_LTA4H"/>
    <property type="match status" value="1"/>
</dbReference>
<feature type="compositionally biased region" description="Acidic residues" evidence="16">
    <location>
        <begin position="1"/>
        <end position="10"/>
    </location>
</feature>
<feature type="binding site" evidence="15">
    <location>
        <position position="617"/>
    </location>
    <ligand>
        <name>Zn(2+)</name>
        <dbReference type="ChEBI" id="CHEBI:29105"/>
        <note>catalytic</note>
    </ligand>
</feature>
<evidence type="ECO:0000256" key="12">
    <source>
        <dbReference type="ARBA" id="ARBA00023049"/>
    </source>
</evidence>
<dbReference type="MEROPS" id="M01.004"/>
<dbReference type="AlphaFoldDB" id="C1MGE7"/>
<evidence type="ECO:0000256" key="1">
    <source>
        <dbReference type="ARBA" id="ARBA00001961"/>
    </source>
</evidence>
<organism evidence="19">
    <name type="scientific">Micromonas pusilla (strain CCMP1545)</name>
    <name type="common">Picoplanktonic green alga</name>
    <dbReference type="NCBI Taxonomy" id="564608"/>
    <lineage>
        <taxon>Eukaryota</taxon>
        <taxon>Viridiplantae</taxon>
        <taxon>Chlorophyta</taxon>
        <taxon>Mamiellophyceae</taxon>
        <taxon>Mamiellales</taxon>
        <taxon>Mamiellaceae</taxon>
        <taxon>Micromonas</taxon>
    </lineage>
</organism>
<dbReference type="Pfam" id="PF01433">
    <property type="entry name" value="Peptidase_M1"/>
    <property type="match status" value="1"/>
</dbReference>
<evidence type="ECO:0000256" key="4">
    <source>
        <dbReference type="ARBA" id="ARBA00022490"/>
    </source>
</evidence>
<keyword evidence="8 15" id="KW-0862">Zinc</keyword>
<dbReference type="PANTHER" id="PTHR45726">
    <property type="entry name" value="LEUKOTRIENE A-4 HYDROLASE"/>
    <property type="match status" value="1"/>
</dbReference>
<dbReference type="GeneID" id="9680385"/>
<reference evidence="18 19" key="1">
    <citation type="journal article" date="2009" name="Science">
        <title>Green evolution and dynamic adaptations revealed by genomes of the marine picoeukaryotes Micromonas.</title>
        <authorList>
            <person name="Worden A.Z."/>
            <person name="Lee J.H."/>
            <person name="Mock T."/>
            <person name="Rouze P."/>
            <person name="Simmons M.P."/>
            <person name="Aerts A.L."/>
            <person name="Allen A.E."/>
            <person name="Cuvelier M.L."/>
            <person name="Derelle E."/>
            <person name="Everett M.V."/>
            <person name="Foulon E."/>
            <person name="Grimwood J."/>
            <person name="Gundlach H."/>
            <person name="Henrissat B."/>
            <person name="Napoli C."/>
            <person name="McDonald S.M."/>
            <person name="Parker M.S."/>
            <person name="Rombauts S."/>
            <person name="Salamov A."/>
            <person name="Von Dassow P."/>
            <person name="Badger J.H."/>
            <person name="Coutinho P.M."/>
            <person name="Demir E."/>
            <person name="Dubchak I."/>
            <person name="Gentemann C."/>
            <person name="Eikrem W."/>
            <person name="Gready J.E."/>
            <person name="John U."/>
            <person name="Lanier W."/>
            <person name="Lindquist E.A."/>
            <person name="Lucas S."/>
            <person name="Mayer K.F."/>
            <person name="Moreau H."/>
            <person name="Not F."/>
            <person name="Otillar R."/>
            <person name="Panaud O."/>
            <person name="Pangilinan J."/>
            <person name="Paulsen I."/>
            <person name="Piegu B."/>
            <person name="Poliakov A."/>
            <person name="Robbens S."/>
            <person name="Schmutz J."/>
            <person name="Toulza E."/>
            <person name="Wyss T."/>
            <person name="Zelensky A."/>
            <person name="Zhou K."/>
            <person name="Armbrust E.V."/>
            <person name="Bhattacharya D."/>
            <person name="Goodenough U.W."/>
            <person name="Van de Peer Y."/>
            <person name="Grigoriev I.V."/>
        </authorList>
    </citation>
    <scope>NUCLEOTIDE SEQUENCE [LARGE SCALE GENOMIC DNA]</scope>
    <source>
        <strain evidence="18 19">CCMP1545</strain>
    </source>
</reference>
<accession>C1MGE7</accession>
<feature type="binding site" evidence="14">
    <location>
        <begin position="588"/>
        <end position="593"/>
    </location>
    <ligand>
        <name>a peptide</name>
        <dbReference type="ChEBI" id="CHEBI:60466"/>
    </ligand>
</feature>
<dbReference type="SMART" id="SM01263">
    <property type="entry name" value="Leuk-A4-hydro_C"/>
    <property type="match status" value="1"/>
</dbReference>
<dbReference type="Proteomes" id="UP000001876">
    <property type="component" value="Unassembled WGS sequence"/>
</dbReference>
<keyword evidence="9" id="KW-0223">Dioxygenase</keyword>
<dbReference type="Gene3D" id="3.30.2010.30">
    <property type="match status" value="1"/>
</dbReference>
<dbReference type="FunFam" id="2.60.40.1730:FF:000004">
    <property type="entry name" value="Leukotriene A(4) hydrolase"/>
    <property type="match status" value="1"/>
</dbReference>
<dbReference type="Pfam" id="PF09127">
    <property type="entry name" value="Leuk-A4-hydro_C"/>
    <property type="match status" value="1"/>
</dbReference>
<dbReference type="InterPro" id="IPR038502">
    <property type="entry name" value="M1_LTA-4_hydro/amino_C_sf"/>
</dbReference>
<keyword evidence="12" id="KW-0482">Metalloprotease</keyword>
<dbReference type="InterPro" id="IPR015211">
    <property type="entry name" value="Peptidase_M1_C"/>
</dbReference>
<dbReference type="InterPro" id="IPR045357">
    <property type="entry name" value="Aminopeptidase_N-like_N"/>
</dbReference>
<comment type="subcellular location">
    <subcellularLocation>
        <location evidence="2">Cytoplasm</location>
    </subcellularLocation>
</comment>